<dbReference type="RefSeq" id="WP_195692337.1">
    <property type="nucleotide sequence ID" value="NZ_CP064760.1"/>
</dbReference>
<gene>
    <name evidence="2" type="ORF">IT882_13930</name>
</gene>
<feature type="region of interest" description="Disordered" evidence="1">
    <location>
        <begin position="178"/>
        <end position="206"/>
    </location>
</feature>
<reference evidence="2 3" key="1">
    <citation type="submission" date="2020-11" db="EMBL/GenBank/DDBJ databases">
        <title>Amino acid is mineralized and recycled by bacteria in oceanic microbiome.</title>
        <authorList>
            <person name="Zheng L.Y."/>
        </authorList>
    </citation>
    <scope>NUCLEOTIDE SEQUENCE [LARGE SCALE GENOMIC DNA]</scope>
    <source>
        <strain evidence="2 3">A32-1</strain>
    </source>
</reference>
<feature type="region of interest" description="Disordered" evidence="1">
    <location>
        <begin position="71"/>
        <end position="91"/>
    </location>
</feature>
<dbReference type="AlphaFoldDB" id="A0A7S8MVX3"/>
<dbReference type="KEGG" id="msf:IT882_13930"/>
<accession>A0A7S8MVX3</accession>
<organism evidence="2 3">
    <name type="scientific">Microbacterium schleiferi</name>
    <dbReference type="NCBI Taxonomy" id="69362"/>
    <lineage>
        <taxon>Bacteria</taxon>
        <taxon>Bacillati</taxon>
        <taxon>Actinomycetota</taxon>
        <taxon>Actinomycetes</taxon>
        <taxon>Micrococcales</taxon>
        <taxon>Microbacteriaceae</taxon>
        <taxon>Microbacterium</taxon>
    </lineage>
</organism>
<dbReference type="EMBL" id="CP064760">
    <property type="protein sequence ID" value="QPE04259.1"/>
    <property type="molecule type" value="Genomic_DNA"/>
</dbReference>
<proteinExistence type="predicted"/>
<sequence>MGRTADAVAEGVIIAIAAARLSIRNRILVDAIRNDSAFSFDALKPFARQTLEALADEQSAAADRARADWRRAWGKQSDPSGTHDYRGRDSRNLRRRARQYTGVAKELRERATDEAGLEHLIEQARDAAWGDVEANLERRLIVEGMRPDLDPDYATMRGARMQSIRLIDLPRLASHQRRLSTPAATAQIVDVDEVSRSSDGENPTDT</sequence>
<feature type="compositionally biased region" description="Basic and acidic residues" evidence="1">
    <location>
        <begin position="81"/>
        <end position="91"/>
    </location>
</feature>
<evidence type="ECO:0000313" key="3">
    <source>
        <dbReference type="Proteomes" id="UP000594480"/>
    </source>
</evidence>
<dbReference type="Proteomes" id="UP000594480">
    <property type="component" value="Chromosome"/>
</dbReference>
<keyword evidence="3" id="KW-1185">Reference proteome</keyword>
<evidence type="ECO:0000256" key="1">
    <source>
        <dbReference type="SAM" id="MobiDB-lite"/>
    </source>
</evidence>
<protein>
    <submittedName>
        <fullName evidence="2">Asparagine synthase</fullName>
    </submittedName>
</protein>
<evidence type="ECO:0000313" key="2">
    <source>
        <dbReference type="EMBL" id="QPE04259.1"/>
    </source>
</evidence>
<name>A0A7S8MVX3_9MICO</name>